<reference evidence="2" key="1">
    <citation type="submission" date="2018-05" db="EMBL/GenBank/DDBJ databases">
        <authorList>
            <person name="Lanie J.A."/>
            <person name="Ng W.-L."/>
            <person name="Kazmierczak K.M."/>
            <person name="Andrzejewski T.M."/>
            <person name="Davidsen T.M."/>
            <person name="Wayne K.J."/>
            <person name="Tettelin H."/>
            <person name="Glass J.I."/>
            <person name="Rusch D."/>
            <person name="Podicherti R."/>
            <person name="Tsui H.-C.T."/>
            <person name="Winkler M.E."/>
        </authorList>
    </citation>
    <scope>NUCLEOTIDE SEQUENCE</scope>
</reference>
<dbReference type="Pfam" id="PF00984">
    <property type="entry name" value="UDPG_MGDP_dh"/>
    <property type="match status" value="1"/>
</dbReference>
<dbReference type="AlphaFoldDB" id="A0A382C4H7"/>
<dbReference type="InterPro" id="IPR014026">
    <property type="entry name" value="UDP-Glc/GDP-Man_DH_dimer"/>
</dbReference>
<dbReference type="Gene3D" id="1.10.1040.10">
    <property type="entry name" value="N-(1-d-carboxylethyl)-l-norvaline Dehydrogenase, domain 2"/>
    <property type="match status" value="1"/>
</dbReference>
<dbReference type="GO" id="GO:0051287">
    <property type="term" value="F:NAD binding"/>
    <property type="evidence" value="ECO:0007669"/>
    <property type="project" value="InterPro"/>
</dbReference>
<dbReference type="PANTHER" id="PTHR43750:SF3">
    <property type="entry name" value="UDP-GLUCOSE 6-DEHYDROGENASE TUAD"/>
    <property type="match status" value="1"/>
</dbReference>
<protein>
    <recommendedName>
        <fullName evidence="1">UDP-glucose/GDP-mannose dehydrogenase dimerisation domain-containing protein</fullName>
    </recommendedName>
</protein>
<gene>
    <name evidence="2" type="ORF">METZ01_LOCUS173047</name>
</gene>
<dbReference type="SUPFAM" id="SSF48179">
    <property type="entry name" value="6-phosphogluconate dehydrogenase C-terminal domain-like"/>
    <property type="match status" value="1"/>
</dbReference>
<name>A0A382C4H7_9ZZZZ</name>
<dbReference type="EMBL" id="UINC01032475">
    <property type="protein sequence ID" value="SVB20193.1"/>
    <property type="molecule type" value="Genomic_DNA"/>
</dbReference>
<dbReference type="Gene3D" id="3.40.50.720">
    <property type="entry name" value="NAD(P)-binding Rossmann-like Domain"/>
    <property type="match status" value="1"/>
</dbReference>
<evidence type="ECO:0000259" key="1">
    <source>
        <dbReference type="Pfam" id="PF00984"/>
    </source>
</evidence>
<feature type="domain" description="UDP-glucose/GDP-mannose dehydrogenase dimerisation" evidence="1">
    <location>
        <begin position="152"/>
        <end position="238"/>
    </location>
</feature>
<accession>A0A382C4H7</accession>
<dbReference type="InterPro" id="IPR008927">
    <property type="entry name" value="6-PGluconate_DH-like_C_sf"/>
</dbReference>
<dbReference type="PANTHER" id="PTHR43750">
    <property type="entry name" value="UDP-GLUCOSE 6-DEHYDROGENASE TUAD"/>
    <property type="match status" value="1"/>
</dbReference>
<sequence>MRPHIIIAGYGYVGKAVHSVLIDAKIVDPKYNKETISSWWNKPGGVIICVNTPTTQGVCQIQNVIDVIKQVPNRIPILIKSTISLSGWETIKTMFGNKPVTFSPEFLTAANPIEDFQKQGMMYIGGGNTKFWRSVFQPHFTVTVENPRELIIAKLFRNAFLATKVTFFNQIYDYCKEHELDYNTVNSLIAVDKRIGHSHTAVPGDDGVQGFGGRCLPKDVEALLNTDPEKLTVLAEIMRYNRGIRKDLKLLREQGQL</sequence>
<evidence type="ECO:0000313" key="2">
    <source>
        <dbReference type="EMBL" id="SVB20193.1"/>
    </source>
</evidence>
<proteinExistence type="predicted"/>
<organism evidence="2">
    <name type="scientific">marine metagenome</name>
    <dbReference type="NCBI Taxonomy" id="408172"/>
    <lineage>
        <taxon>unclassified sequences</taxon>
        <taxon>metagenomes</taxon>
        <taxon>ecological metagenomes</taxon>
    </lineage>
</organism>
<dbReference type="InterPro" id="IPR013328">
    <property type="entry name" value="6PGD_dom2"/>
</dbReference>
<dbReference type="GO" id="GO:0016616">
    <property type="term" value="F:oxidoreductase activity, acting on the CH-OH group of donors, NAD or NADP as acceptor"/>
    <property type="evidence" value="ECO:0007669"/>
    <property type="project" value="InterPro"/>
</dbReference>